<comment type="function">
    <text evidence="4">Catalyzes the methylation of 5-hydroxyuridine (ho5U) to form 5-methoxyuridine (mo5U) at position 34 in tRNAs.</text>
</comment>
<keyword evidence="4" id="KW-0819">tRNA processing</keyword>
<dbReference type="AlphaFoldDB" id="G2MV72"/>
<keyword evidence="4" id="KW-0479">Metal-binding</keyword>
<dbReference type="GO" id="GO:0008757">
    <property type="term" value="F:S-adenosylmethionine-dependent methyltransferase activity"/>
    <property type="evidence" value="ECO:0007669"/>
    <property type="project" value="TreeGrafter"/>
</dbReference>
<feature type="binding site" evidence="4">
    <location>
        <position position="130"/>
    </location>
    <ligand>
        <name>Mg(2+)</name>
        <dbReference type="ChEBI" id="CHEBI:18420"/>
    </ligand>
</feature>
<sequence>MEITPNDIKFIRWIAHKFGYPLDEMEKYAYENYIPIAKPEVADFLSFIVKLKKPNNILEIGTAIGYSTIIMAKAYSEVSVVTIERDINLAEIAKENFKKAKVEDRIELICGEAQHVLPNLTKMYDLIFVDAAKGQYIEFYKELKRLLSKEGVILWDNILYKGYVVNEKNVKHKRRTIVYRMREFIEILYQDKTLYTVILPLGDGLAVSFKEESSC</sequence>
<protein>
    <recommendedName>
        <fullName evidence="4">tRNA 5-hydroxyuridine methyltransferase</fullName>
        <ecNumber evidence="4">2.1.1.-</ecNumber>
    </recommendedName>
    <alternativeName>
        <fullName evidence="4">ho5U methyltransferase</fullName>
    </alternativeName>
</protein>
<evidence type="ECO:0000313" key="5">
    <source>
        <dbReference type="EMBL" id="AEM78628.1"/>
    </source>
</evidence>
<keyword evidence="3 4" id="KW-0949">S-adenosyl-L-methionine</keyword>
<dbReference type="EMBL" id="CP002991">
    <property type="protein sequence ID" value="AEM78628.1"/>
    <property type="molecule type" value="Genomic_DNA"/>
</dbReference>
<comment type="subunit">
    <text evidence="4">Homodimer.</text>
</comment>
<feature type="binding site" evidence="4">
    <location>
        <position position="67"/>
    </location>
    <ligand>
        <name>S-adenosyl-L-methionine</name>
        <dbReference type="ChEBI" id="CHEBI:59789"/>
    </ligand>
</feature>
<dbReference type="GO" id="GO:0030488">
    <property type="term" value="P:tRNA methylation"/>
    <property type="evidence" value="ECO:0007669"/>
    <property type="project" value="UniProtKB-UniRule"/>
</dbReference>
<evidence type="ECO:0000256" key="2">
    <source>
        <dbReference type="ARBA" id="ARBA00022679"/>
    </source>
</evidence>
<keyword evidence="2 4" id="KW-0808">Transferase</keyword>
<comment type="similarity">
    <text evidence="4">Belongs to the class I-like SAM-binding methyltransferase superfamily. Cation-dependent O-methyltransferase family.</text>
</comment>
<dbReference type="PROSITE" id="PS51682">
    <property type="entry name" value="SAM_OMT_I"/>
    <property type="match status" value="1"/>
</dbReference>
<dbReference type="HAMAP" id="MF_02217">
    <property type="entry name" value="TrmR_methyltr"/>
    <property type="match status" value="1"/>
</dbReference>
<evidence type="ECO:0000256" key="1">
    <source>
        <dbReference type="ARBA" id="ARBA00022603"/>
    </source>
</evidence>
<comment type="caution">
    <text evidence="4">Lacks conserved residue(s) required for the propagation of feature annotation.</text>
</comment>
<keyword evidence="1 4" id="KW-0489">Methyltransferase</keyword>
<feature type="binding site" evidence="4">
    <location>
        <position position="130"/>
    </location>
    <ligand>
        <name>S-adenosyl-L-methionine</name>
        <dbReference type="ChEBI" id="CHEBI:59789"/>
    </ligand>
</feature>
<dbReference type="GO" id="GO:0000287">
    <property type="term" value="F:magnesium ion binding"/>
    <property type="evidence" value="ECO:0007669"/>
    <property type="project" value="UniProtKB-UniRule"/>
</dbReference>
<gene>
    <name evidence="4" type="primary">trmR</name>
    <name evidence="5" type="ORF">Thewi_1205</name>
</gene>
<dbReference type="Pfam" id="PF01596">
    <property type="entry name" value="Methyltransf_3"/>
    <property type="match status" value="1"/>
</dbReference>
<dbReference type="eggNOG" id="COG4122">
    <property type="taxonomic scope" value="Bacteria"/>
</dbReference>
<dbReference type="PANTHER" id="PTHR10509">
    <property type="entry name" value="O-METHYLTRANSFERASE-RELATED"/>
    <property type="match status" value="1"/>
</dbReference>
<name>G2MV72_9THEO</name>
<dbReference type="InterPro" id="IPR002935">
    <property type="entry name" value="SAM_O-MeTrfase"/>
</dbReference>
<evidence type="ECO:0000256" key="3">
    <source>
        <dbReference type="ARBA" id="ARBA00022691"/>
    </source>
</evidence>
<proteinExistence type="inferred from homology"/>
<dbReference type="CDD" id="cd02440">
    <property type="entry name" value="AdoMet_MTases"/>
    <property type="match status" value="1"/>
</dbReference>
<dbReference type="HOGENOM" id="CLU_067676_4_0_9"/>
<dbReference type="SUPFAM" id="SSF53335">
    <property type="entry name" value="S-adenosyl-L-methionine-dependent methyltransferases"/>
    <property type="match status" value="1"/>
</dbReference>
<organism evidence="5 6">
    <name type="scientific">Thermoanaerobacter wiegelii Rt8.B1</name>
    <dbReference type="NCBI Taxonomy" id="697303"/>
    <lineage>
        <taxon>Bacteria</taxon>
        <taxon>Bacillati</taxon>
        <taxon>Bacillota</taxon>
        <taxon>Clostridia</taxon>
        <taxon>Thermoanaerobacterales</taxon>
        <taxon>Thermoanaerobacteraceae</taxon>
        <taxon>Thermoanaerobacter</taxon>
    </lineage>
</organism>
<feature type="binding site" evidence="4">
    <location>
        <position position="157"/>
    </location>
    <ligand>
        <name>Mg(2+)</name>
        <dbReference type="ChEBI" id="CHEBI:18420"/>
    </ligand>
</feature>
<dbReference type="GO" id="GO:0016300">
    <property type="term" value="F:tRNA (uridine) methyltransferase activity"/>
    <property type="evidence" value="ECO:0007669"/>
    <property type="project" value="UniProtKB-UniRule"/>
</dbReference>
<keyword evidence="6" id="KW-1185">Reference proteome</keyword>
<dbReference type="STRING" id="697303.Thewi_1205"/>
<dbReference type="EC" id="2.1.1.-" evidence="4"/>
<evidence type="ECO:0000256" key="4">
    <source>
        <dbReference type="HAMAP-Rule" id="MF_02217"/>
    </source>
</evidence>
<keyword evidence="4" id="KW-0460">Magnesium</keyword>
<evidence type="ECO:0000313" key="6">
    <source>
        <dbReference type="Proteomes" id="UP000008276"/>
    </source>
</evidence>
<feature type="binding site" evidence="4">
    <location>
        <begin position="112"/>
        <end position="113"/>
    </location>
    <ligand>
        <name>S-adenosyl-L-methionine</name>
        <dbReference type="ChEBI" id="CHEBI:59789"/>
    </ligand>
</feature>
<dbReference type="Proteomes" id="UP000008276">
    <property type="component" value="Chromosome"/>
</dbReference>
<dbReference type="InterPro" id="IPR029063">
    <property type="entry name" value="SAM-dependent_MTases_sf"/>
</dbReference>
<feature type="binding site" evidence="4">
    <location>
        <position position="156"/>
    </location>
    <ligand>
        <name>Mg(2+)</name>
        <dbReference type="ChEBI" id="CHEBI:18420"/>
    </ligand>
</feature>
<dbReference type="PANTHER" id="PTHR10509:SF14">
    <property type="entry name" value="CAFFEOYL-COA O-METHYLTRANSFERASE 3-RELATED"/>
    <property type="match status" value="1"/>
</dbReference>
<dbReference type="InterPro" id="IPR050362">
    <property type="entry name" value="Cation-dep_OMT"/>
</dbReference>
<accession>G2MV72</accession>
<dbReference type="Gene3D" id="3.40.50.150">
    <property type="entry name" value="Vaccinia Virus protein VP39"/>
    <property type="match status" value="1"/>
</dbReference>
<dbReference type="RefSeq" id="WP_014062793.1">
    <property type="nucleotide sequence ID" value="NC_015958.1"/>
</dbReference>
<reference evidence="5 6" key="1">
    <citation type="submission" date="2011-08" db="EMBL/GenBank/DDBJ databases">
        <title>Complete sequence of Thermoanaerobacter wiegelii Rt8.B1.</title>
        <authorList>
            <consortium name="US DOE Joint Genome Institute"/>
            <person name="Lucas S."/>
            <person name="Han J."/>
            <person name="Lapidus A."/>
            <person name="Cheng J.-F."/>
            <person name="Goodwin L."/>
            <person name="Pitluck S."/>
            <person name="Peters L."/>
            <person name="Mikhailova N."/>
            <person name="Zeytun A."/>
            <person name="Daligault H."/>
            <person name="Detter J.C."/>
            <person name="Han C."/>
            <person name="Tapia R."/>
            <person name="Land M."/>
            <person name="Hauser L."/>
            <person name="Kyrpides N."/>
            <person name="Ivanova N."/>
            <person name="Pagani I."/>
            <person name="Hemme C."/>
            <person name="Woyke T."/>
        </authorList>
    </citation>
    <scope>NUCLEOTIDE SEQUENCE [LARGE SCALE GENOMIC DNA]</scope>
    <source>
        <strain evidence="5 6">Rt8.B1</strain>
    </source>
</reference>
<dbReference type="KEGG" id="twi:Thewi_1205"/>
<dbReference type="GO" id="GO:0008171">
    <property type="term" value="F:O-methyltransferase activity"/>
    <property type="evidence" value="ECO:0007669"/>
    <property type="project" value="InterPro"/>
</dbReference>
<feature type="binding site" evidence="4">
    <location>
        <position position="84"/>
    </location>
    <ligand>
        <name>S-adenosyl-L-methionine</name>
        <dbReference type="ChEBI" id="CHEBI:59789"/>
    </ligand>
</feature>
<dbReference type="InterPro" id="IPR043675">
    <property type="entry name" value="TrmR_methyltr"/>
</dbReference>
<comment type="catalytic activity">
    <reaction evidence="4">
        <text>5-hydroxyuridine(34) in tRNA + S-adenosyl-L-methionine = 5-methoxyuridine(34) in tRNA + S-adenosyl-L-homocysteine + H(+)</text>
        <dbReference type="Rhea" id="RHEA:60524"/>
        <dbReference type="Rhea" id="RHEA-COMP:13381"/>
        <dbReference type="Rhea" id="RHEA-COMP:15591"/>
        <dbReference type="ChEBI" id="CHEBI:15378"/>
        <dbReference type="ChEBI" id="CHEBI:57856"/>
        <dbReference type="ChEBI" id="CHEBI:59789"/>
        <dbReference type="ChEBI" id="CHEBI:136877"/>
        <dbReference type="ChEBI" id="CHEBI:143860"/>
    </reaction>
</comment>